<dbReference type="PANTHER" id="PTHR13734:SF5">
    <property type="entry name" value="CCA TRNA NUCLEOTIDYLTRANSFERASE, MITOCHONDRIAL"/>
    <property type="match status" value="1"/>
</dbReference>
<evidence type="ECO:0000259" key="6">
    <source>
        <dbReference type="Pfam" id="PF12627"/>
    </source>
</evidence>
<dbReference type="FunFam" id="3.30.460.10:FF:000019">
    <property type="entry name" value="tRNA nucleotidyltransferase cca2"/>
    <property type="match status" value="1"/>
</dbReference>
<comment type="caution">
    <text evidence="7">The sequence shown here is derived from an EMBL/GenBank/DDBJ whole genome shotgun (WGS) entry which is preliminary data.</text>
</comment>
<dbReference type="Proteomes" id="UP000683417">
    <property type="component" value="Unassembled WGS sequence"/>
</dbReference>
<evidence type="ECO:0000256" key="3">
    <source>
        <dbReference type="ARBA" id="ARBA00022884"/>
    </source>
</evidence>
<evidence type="ECO:0000313" key="8">
    <source>
        <dbReference type="Proteomes" id="UP000683417"/>
    </source>
</evidence>
<gene>
    <name evidence="7" type="ORF">BGTH12_LOCUS405</name>
</gene>
<dbReference type="GO" id="GO:0003723">
    <property type="term" value="F:RNA binding"/>
    <property type="evidence" value="ECO:0007669"/>
    <property type="project" value="UniProtKB-KW"/>
</dbReference>
<sequence>MLHQVKSCPGHRLLGSLNEMVTFRILSLMNPINYQISDPQIISISKRTKHTMIAKRINLTSSEARLRSLLLDVAKVVDESNEFKDKLILRFAGGWVRDKLLGIPSNDIDVAVNVVTGTRFTSEVWNYLQKNAHLEKHHLNAQDFGRFYMTVANPEKSKHLETSTMTVMGYDVDFVNLRKETYTGESRNPQMEFGTPEEDALRRDATINSIFYNIHTEEIEDYTGGLNDLAAKRIRTPIDPKTTFLDDPLRVLRLIRFANRLNFEIERECEVFMHDAEVLDAFQRKISRERVLSEIMKMLKGQNPYAALRIFDRLGLYFNIFVDTASTESAPTPDITNWKIAYGCLQEMISTSSLSCILEESDYDTCWLLAAYTPWSSVKERPQYVGKAKLAWGGYMAREALKLENKKISLISGSLKHCRDIINLKDAIIKGSSEIYRRDYVANLIRGWDLQGKWQLQVIFSILVEAMNSEYSEDMSRVYQRNFRSWDKFIDHLEDLKLMNAPSIKNLVDGEALMEALDLKAGKWVAQTLKFCMDWTLRYPDANDPREVIEEVQKRRLELGIPTCVSNKANKLHQINK</sequence>
<keyword evidence="3 4" id="KW-0694">RNA-binding</keyword>
<evidence type="ECO:0000256" key="2">
    <source>
        <dbReference type="ARBA" id="ARBA00022679"/>
    </source>
</evidence>
<dbReference type="CDD" id="cd05398">
    <property type="entry name" value="NT_ClassII-CCAase"/>
    <property type="match status" value="1"/>
</dbReference>
<evidence type="ECO:0000259" key="5">
    <source>
        <dbReference type="Pfam" id="PF01743"/>
    </source>
</evidence>
<feature type="domain" description="tRNA nucleotidyltransferase/poly(A) polymerase RNA and SrmB- binding" evidence="6">
    <location>
        <begin position="263"/>
        <end position="321"/>
    </location>
</feature>
<proteinExistence type="inferred from homology"/>
<dbReference type="InterPro" id="IPR032828">
    <property type="entry name" value="PolyA_RNA-bd"/>
</dbReference>
<dbReference type="Pfam" id="PF01743">
    <property type="entry name" value="PolyA_pol"/>
    <property type="match status" value="1"/>
</dbReference>
<organism evidence="7 8">
    <name type="scientific">Blumeria graminis f. sp. triticale</name>
    <dbReference type="NCBI Taxonomy" id="1689686"/>
    <lineage>
        <taxon>Eukaryota</taxon>
        <taxon>Fungi</taxon>
        <taxon>Dikarya</taxon>
        <taxon>Ascomycota</taxon>
        <taxon>Pezizomycotina</taxon>
        <taxon>Leotiomycetes</taxon>
        <taxon>Erysiphales</taxon>
        <taxon>Erysiphaceae</taxon>
        <taxon>Blumeria</taxon>
    </lineage>
</organism>
<dbReference type="GO" id="GO:0001680">
    <property type="term" value="P:tRNA 3'-terminal CCA addition"/>
    <property type="evidence" value="ECO:0007669"/>
    <property type="project" value="TreeGrafter"/>
</dbReference>
<dbReference type="InterPro" id="IPR002646">
    <property type="entry name" value="PolA_pol_head_dom"/>
</dbReference>
<evidence type="ECO:0000256" key="4">
    <source>
        <dbReference type="RuleBase" id="RU003953"/>
    </source>
</evidence>
<reference evidence="7" key="1">
    <citation type="submission" date="2020-10" db="EMBL/GenBank/DDBJ databases">
        <authorList>
            <person name="Muller C M."/>
        </authorList>
    </citation>
    <scope>NUCLEOTIDE SEQUENCE</scope>
    <source>
        <strain evidence="7">THUN-12</strain>
    </source>
</reference>
<dbReference type="GO" id="GO:0052929">
    <property type="term" value="F:ATP:3'-cytidine-cytidine-tRNA adenylyltransferase activity"/>
    <property type="evidence" value="ECO:0007669"/>
    <property type="project" value="TreeGrafter"/>
</dbReference>
<name>A0A9W4CVB1_BLUGR</name>
<feature type="domain" description="Poly A polymerase head" evidence="5">
    <location>
        <begin position="89"/>
        <end position="235"/>
    </location>
</feature>
<accession>A0A9W4CVB1</accession>
<keyword evidence="2 4" id="KW-0808">Transferase</keyword>
<dbReference type="PANTHER" id="PTHR13734">
    <property type="entry name" value="TRNA-NUCLEOTIDYLTRANSFERASE"/>
    <property type="match status" value="1"/>
</dbReference>
<protein>
    <submittedName>
        <fullName evidence="7">BgTH12-04700</fullName>
    </submittedName>
</protein>
<comment type="similarity">
    <text evidence="1 4">Belongs to the tRNA nucleotidyltransferase/poly(A) polymerase family.</text>
</comment>
<evidence type="ECO:0000256" key="1">
    <source>
        <dbReference type="ARBA" id="ARBA00007265"/>
    </source>
</evidence>
<dbReference type="AlphaFoldDB" id="A0A9W4CVB1"/>
<dbReference type="EMBL" id="CAJHIT010000001">
    <property type="protein sequence ID" value="CAD6499047.1"/>
    <property type="molecule type" value="Genomic_DNA"/>
</dbReference>
<dbReference type="Pfam" id="PF12627">
    <property type="entry name" value="PolyA_pol_RNAbd"/>
    <property type="match status" value="1"/>
</dbReference>
<evidence type="ECO:0000313" key="7">
    <source>
        <dbReference type="EMBL" id="CAD6499047.1"/>
    </source>
</evidence>
<dbReference type="GO" id="GO:0052927">
    <property type="term" value="F:CC tRNA cytidylyltransferase activity"/>
    <property type="evidence" value="ECO:0007669"/>
    <property type="project" value="TreeGrafter"/>
</dbReference>
<dbReference type="GO" id="GO:0005739">
    <property type="term" value="C:mitochondrion"/>
    <property type="evidence" value="ECO:0007669"/>
    <property type="project" value="UniProtKB-ARBA"/>
</dbReference>